<dbReference type="Proteomes" id="UP000827872">
    <property type="component" value="Linkage Group LG02"/>
</dbReference>
<organism evidence="1 2">
    <name type="scientific">Sphaerodactylus townsendi</name>
    <dbReference type="NCBI Taxonomy" id="933632"/>
    <lineage>
        <taxon>Eukaryota</taxon>
        <taxon>Metazoa</taxon>
        <taxon>Chordata</taxon>
        <taxon>Craniata</taxon>
        <taxon>Vertebrata</taxon>
        <taxon>Euteleostomi</taxon>
        <taxon>Lepidosauria</taxon>
        <taxon>Squamata</taxon>
        <taxon>Bifurcata</taxon>
        <taxon>Gekkota</taxon>
        <taxon>Sphaerodactylidae</taxon>
        <taxon>Sphaerodactylus</taxon>
    </lineage>
</organism>
<protein>
    <submittedName>
        <fullName evidence="1">Uncharacterized protein</fullName>
    </submittedName>
</protein>
<accession>A0ACB8G477</accession>
<sequence length="133" mass="15105">MSLKTQTILNLEKFHESQDIPLLMGKPPNDLQSVPSTEFNTPTYDNDVDSVDVATRVAMIFFADKLSKTQAVEYLGEWSLNSTNYAFQRIHNNMLDPALIGDKPKWYAHQLSIPVSIIEILKLVEELSIPLEK</sequence>
<evidence type="ECO:0000313" key="1">
    <source>
        <dbReference type="EMBL" id="KAH8014361.1"/>
    </source>
</evidence>
<evidence type="ECO:0000313" key="2">
    <source>
        <dbReference type="Proteomes" id="UP000827872"/>
    </source>
</evidence>
<gene>
    <name evidence="1" type="ORF">K3G42_028654</name>
</gene>
<comment type="caution">
    <text evidence="1">The sequence shown here is derived from an EMBL/GenBank/DDBJ whole genome shotgun (WGS) entry which is preliminary data.</text>
</comment>
<reference evidence="1" key="1">
    <citation type="submission" date="2021-08" db="EMBL/GenBank/DDBJ databases">
        <title>The first chromosome-level gecko genome reveals the dynamic sex chromosomes of Neotropical dwarf geckos (Sphaerodactylidae: Sphaerodactylus).</title>
        <authorList>
            <person name="Pinto B.J."/>
            <person name="Keating S.E."/>
            <person name="Gamble T."/>
        </authorList>
    </citation>
    <scope>NUCLEOTIDE SEQUENCE</scope>
    <source>
        <strain evidence="1">TG3544</strain>
    </source>
</reference>
<name>A0ACB8G477_9SAUR</name>
<proteinExistence type="predicted"/>
<keyword evidence="2" id="KW-1185">Reference proteome</keyword>
<dbReference type="EMBL" id="CM037615">
    <property type="protein sequence ID" value="KAH8014361.1"/>
    <property type="molecule type" value="Genomic_DNA"/>
</dbReference>